<evidence type="ECO:0000256" key="1">
    <source>
        <dbReference type="SAM" id="MobiDB-lite"/>
    </source>
</evidence>
<accession>A0ABQ5AUI0</accession>
<keyword evidence="3" id="KW-1185">Reference proteome</keyword>
<comment type="caution">
    <text evidence="2">The sequence shown here is derived from an EMBL/GenBank/DDBJ whole genome shotgun (WGS) entry which is preliminary data.</text>
</comment>
<dbReference type="EMBL" id="BQNB010012634">
    <property type="protein sequence ID" value="GJT06023.1"/>
    <property type="molecule type" value="Genomic_DNA"/>
</dbReference>
<dbReference type="PANTHER" id="PTHR33116">
    <property type="entry name" value="REVERSE TRANSCRIPTASE ZINC-BINDING DOMAIN-CONTAINING PROTEIN-RELATED-RELATED"/>
    <property type="match status" value="1"/>
</dbReference>
<dbReference type="Proteomes" id="UP001151760">
    <property type="component" value="Unassembled WGS sequence"/>
</dbReference>
<gene>
    <name evidence="2" type="ORF">Tco_0840485</name>
</gene>
<dbReference type="PANTHER" id="PTHR33116:SF79">
    <property type="entry name" value="REVERSE TRANSCRIPTASE DOMAIN, ZINC FINGER, CCHC-TYPE-RELATED"/>
    <property type="match status" value="1"/>
</dbReference>
<feature type="compositionally biased region" description="Basic and acidic residues" evidence="1">
    <location>
        <begin position="67"/>
        <end position="76"/>
    </location>
</feature>
<proteinExistence type="predicted"/>
<evidence type="ECO:0000313" key="2">
    <source>
        <dbReference type="EMBL" id="GJT06023.1"/>
    </source>
</evidence>
<reference evidence="2" key="2">
    <citation type="submission" date="2022-01" db="EMBL/GenBank/DDBJ databases">
        <authorList>
            <person name="Yamashiro T."/>
            <person name="Shiraishi A."/>
            <person name="Satake H."/>
            <person name="Nakayama K."/>
        </authorList>
    </citation>
    <scope>NUCLEOTIDE SEQUENCE</scope>
</reference>
<protein>
    <recommendedName>
        <fullName evidence="4">Reverse transcriptase domain-containing protein</fullName>
    </recommendedName>
</protein>
<feature type="compositionally biased region" description="Basic residues" evidence="1">
    <location>
        <begin position="111"/>
        <end position="120"/>
    </location>
</feature>
<evidence type="ECO:0008006" key="4">
    <source>
        <dbReference type="Google" id="ProtNLM"/>
    </source>
</evidence>
<evidence type="ECO:0000313" key="3">
    <source>
        <dbReference type="Proteomes" id="UP001151760"/>
    </source>
</evidence>
<feature type="region of interest" description="Disordered" evidence="1">
    <location>
        <begin position="22"/>
        <end position="135"/>
    </location>
</feature>
<reference evidence="2" key="1">
    <citation type="journal article" date="2022" name="Int. J. Mol. Sci.">
        <title>Draft Genome of Tanacetum Coccineum: Genomic Comparison of Closely Related Tanacetum-Family Plants.</title>
        <authorList>
            <person name="Yamashiro T."/>
            <person name="Shiraishi A."/>
            <person name="Nakayama K."/>
            <person name="Satake H."/>
        </authorList>
    </citation>
    <scope>NUCLEOTIDE SEQUENCE</scope>
</reference>
<organism evidence="2 3">
    <name type="scientific">Tanacetum coccineum</name>
    <dbReference type="NCBI Taxonomy" id="301880"/>
    <lineage>
        <taxon>Eukaryota</taxon>
        <taxon>Viridiplantae</taxon>
        <taxon>Streptophyta</taxon>
        <taxon>Embryophyta</taxon>
        <taxon>Tracheophyta</taxon>
        <taxon>Spermatophyta</taxon>
        <taxon>Magnoliopsida</taxon>
        <taxon>eudicotyledons</taxon>
        <taxon>Gunneridae</taxon>
        <taxon>Pentapetalae</taxon>
        <taxon>asterids</taxon>
        <taxon>campanulids</taxon>
        <taxon>Asterales</taxon>
        <taxon>Asteraceae</taxon>
        <taxon>Asteroideae</taxon>
        <taxon>Anthemideae</taxon>
        <taxon>Anthemidinae</taxon>
        <taxon>Tanacetum</taxon>
    </lineage>
</organism>
<sequence length="602" mass="67326">MEQVEVDVEGRRYDVRVKEVTGDEDGEYVEDTFNNGQKGGAENECHQQGQETNSEKEKVVDSNGDGGKGESRKEFEISTEYPPGFTPRGKPPVQEAMAASPAHDTESNYKQGKKTNSNHKKGSEQMNNSGCSGWGFKGPKPDKPVLLSEAKTIVVWTTWKKLSMGLEVLSIDELYVFKHTRDGKRGEAGMGKEIMFDFACSLARGLSGGILCVWNPDLFVKTSMVSHDHFVAVKGIWKHGLLDALLLWVTSMLFVCEKKGLDLSLIVVWRKTLMILSPKMSLLIFLLVDINLLGLIDMPLKMSKIDRILISDEMTERFPDLTATILDKGIPDHRPILVKEATLDYGPPPFRFFHYWIECKGLKNAIKIWSSDRRKKDHEEKHQLATNIKDIDLKADQGVASADDILARQAMEGLHMLIENAMNVSRIKGIEIDGSGIVLSHLFYADDVIFIGEWSEENVSNTVMLVQCFYLVSGLKINLSKCSLLRIGVQEAEVKGVADGVGCTAGTLPFTYLGVPIGNKTSKVNDWKDLIDKFKKRLSNWKIKTLSVGGRVTLLKSVLGSIAIYLMSIFKTPITVLNNIESIRNKFFLGAEMDERKLTWIQ</sequence>
<name>A0ABQ5AUI0_9ASTR</name>